<keyword evidence="3" id="KW-1185">Reference proteome</keyword>
<evidence type="ECO:0000313" key="3">
    <source>
        <dbReference type="Proteomes" id="UP000075243"/>
    </source>
</evidence>
<dbReference type="AlphaFoldDB" id="A0A151RZQ0"/>
<sequence>MSKKGMKILVSKGKIPKLKEVEVGFCEPCVFGKQKIVTFVKSRKMPKVETLELVHTDVYGPTSVSSLEGSQYFAFM</sequence>
<dbReference type="Gramene" id="C.cajan_26699.t">
    <property type="protein sequence ID" value="C.cajan_26699.t.cds1"/>
    <property type="gene ID" value="C.cajan_26699"/>
</dbReference>
<dbReference type="InterPro" id="IPR025724">
    <property type="entry name" value="GAG-pre-integrase_dom"/>
</dbReference>
<accession>A0A151RZQ0</accession>
<feature type="domain" description="GAG-pre-integrase" evidence="1">
    <location>
        <begin position="1"/>
        <end position="34"/>
    </location>
</feature>
<dbReference type="Pfam" id="PF13976">
    <property type="entry name" value="gag_pre-integrs"/>
    <property type="match status" value="1"/>
</dbReference>
<organism evidence="2 3">
    <name type="scientific">Cajanus cajan</name>
    <name type="common">Pigeon pea</name>
    <name type="synonym">Cajanus indicus</name>
    <dbReference type="NCBI Taxonomy" id="3821"/>
    <lineage>
        <taxon>Eukaryota</taxon>
        <taxon>Viridiplantae</taxon>
        <taxon>Streptophyta</taxon>
        <taxon>Embryophyta</taxon>
        <taxon>Tracheophyta</taxon>
        <taxon>Spermatophyta</taxon>
        <taxon>Magnoliopsida</taxon>
        <taxon>eudicotyledons</taxon>
        <taxon>Gunneridae</taxon>
        <taxon>Pentapetalae</taxon>
        <taxon>rosids</taxon>
        <taxon>fabids</taxon>
        <taxon>Fabales</taxon>
        <taxon>Fabaceae</taxon>
        <taxon>Papilionoideae</taxon>
        <taxon>50 kb inversion clade</taxon>
        <taxon>NPAAA clade</taxon>
        <taxon>indigoferoid/millettioid clade</taxon>
        <taxon>Phaseoleae</taxon>
        <taxon>Cajanus</taxon>
    </lineage>
</organism>
<gene>
    <name evidence="2" type="ORF">KK1_030239</name>
</gene>
<evidence type="ECO:0000259" key="1">
    <source>
        <dbReference type="Pfam" id="PF13976"/>
    </source>
</evidence>
<evidence type="ECO:0000313" key="2">
    <source>
        <dbReference type="EMBL" id="KYP48045.1"/>
    </source>
</evidence>
<name>A0A151RZQ0_CAJCA</name>
<proteinExistence type="predicted"/>
<dbReference type="OMA" id="DFCEDYV"/>
<dbReference type="Proteomes" id="UP000075243">
    <property type="component" value="Unassembled WGS sequence"/>
</dbReference>
<protein>
    <submittedName>
        <fullName evidence="2">Retrovirus-related Pol polyprotein from transposon TNT 1-94</fullName>
    </submittedName>
</protein>
<reference evidence="2" key="1">
    <citation type="journal article" date="2012" name="Nat. Biotechnol.">
        <title>Draft genome sequence of pigeonpea (Cajanus cajan), an orphan legume crop of resource-poor farmers.</title>
        <authorList>
            <person name="Varshney R.K."/>
            <person name="Chen W."/>
            <person name="Li Y."/>
            <person name="Bharti A.K."/>
            <person name="Saxena R.K."/>
            <person name="Schlueter J.A."/>
            <person name="Donoghue M.T."/>
            <person name="Azam S."/>
            <person name="Fan G."/>
            <person name="Whaley A.M."/>
            <person name="Farmer A.D."/>
            <person name="Sheridan J."/>
            <person name="Iwata A."/>
            <person name="Tuteja R."/>
            <person name="Penmetsa R.V."/>
            <person name="Wu W."/>
            <person name="Upadhyaya H.D."/>
            <person name="Yang S.P."/>
            <person name="Shah T."/>
            <person name="Saxena K.B."/>
            <person name="Michael T."/>
            <person name="McCombie W.R."/>
            <person name="Yang B."/>
            <person name="Zhang G."/>
            <person name="Yang H."/>
            <person name="Wang J."/>
            <person name="Spillane C."/>
            <person name="Cook D.R."/>
            <person name="May G.D."/>
            <person name="Xu X."/>
            <person name="Jackson S.A."/>
        </authorList>
    </citation>
    <scope>NUCLEOTIDE SEQUENCE [LARGE SCALE GENOMIC DNA]</scope>
</reference>
<dbReference type="EMBL" id="KQ483509">
    <property type="protein sequence ID" value="KYP48045.1"/>
    <property type="molecule type" value="Genomic_DNA"/>
</dbReference>